<keyword evidence="2" id="KW-0597">Phosphoprotein</keyword>
<dbReference type="SUPFAM" id="SSF55804">
    <property type="entry name" value="Phoshotransferase/anion transport protein"/>
    <property type="match status" value="1"/>
</dbReference>
<reference evidence="7 8" key="1">
    <citation type="journal article" date="2013" name="Genome Biol. Evol.">
        <title>Complete genomes of two dipteran-associated spiroplasmas provided insights into the origin, dynamics, and impacts of viral invasion in spiroplasma.</title>
        <authorList>
            <person name="Ku C."/>
            <person name="Lo W.S."/>
            <person name="Chen L.L."/>
            <person name="Kuo C.H."/>
        </authorList>
    </citation>
    <scope>NUCLEOTIDE SEQUENCE [LARGE SCALE GENOMIC DNA]</scope>
    <source>
        <strain evidence="7">EA-1</strain>
    </source>
</reference>
<evidence type="ECO:0000256" key="5">
    <source>
        <dbReference type="ARBA" id="ARBA00022683"/>
    </source>
</evidence>
<dbReference type="InterPro" id="IPR004715">
    <property type="entry name" value="PTS_IIA_fruc"/>
</dbReference>
<dbReference type="GO" id="GO:0030295">
    <property type="term" value="F:protein kinase activator activity"/>
    <property type="evidence" value="ECO:0007669"/>
    <property type="project" value="TreeGrafter"/>
</dbReference>
<sequence>MQKELFNLNHIYFDVDCKTQKEAFTFIANAFVENGVSDNLKKCFKGLVKREKEGTTGFNDGIAIPHARIKEISRPGLFVFLFKDGIEWKSIDDSKVKLAIALAIPETNSGSEHIKILSSVARKLVDQEFCKNLLSAKSKEAVYKLISEIEIK</sequence>
<gene>
    <name evidence="7" type="primary">fruB2</name>
    <name evidence="7" type="ORF">SSYRP_v1c08530</name>
</gene>
<dbReference type="InterPro" id="IPR002178">
    <property type="entry name" value="PTS_EIIA_type-2_dom"/>
</dbReference>
<evidence type="ECO:0000313" key="7">
    <source>
        <dbReference type="EMBL" id="AGM26442.1"/>
    </source>
</evidence>
<dbReference type="OrthoDB" id="9782569at2"/>
<keyword evidence="1" id="KW-0813">Transport</keyword>
<dbReference type="PATRIC" id="fig|1276229.3.peg.848"/>
<proteinExistence type="predicted"/>
<dbReference type="NCBIfam" id="TIGR00848">
    <property type="entry name" value="fruA"/>
    <property type="match status" value="1"/>
</dbReference>
<dbReference type="GO" id="GO:0009401">
    <property type="term" value="P:phosphoenolpyruvate-dependent sugar phosphotransferase system"/>
    <property type="evidence" value="ECO:0007669"/>
    <property type="project" value="UniProtKB-KW"/>
</dbReference>
<evidence type="ECO:0000313" key="8">
    <source>
        <dbReference type="Proteomes" id="UP000013963"/>
    </source>
</evidence>
<keyword evidence="3" id="KW-0762">Sugar transport</keyword>
<evidence type="ECO:0000256" key="2">
    <source>
        <dbReference type="ARBA" id="ARBA00022553"/>
    </source>
</evidence>
<dbReference type="Pfam" id="PF00359">
    <property type="entry name" value="PTS_EIIA_2"/>
    <property type="match status" value="1"/>
</dbReference>
<dbReference type="Proteomes" id="UP000013963">
    <property type="component" value="Chromosome"/>
</dbReference>
<evidence type="ECO:0000256" key="4">
    <source>
        <dbReference type="ARBA" id="ARBA00022679"/>
    </source>
</evidence>
<dbReference type="CDD" id="cd00211">
    <property type="entry name" value="PTS_IIA_fru"/>
    <property type="match status" value="1"/>
</dbReference>
<dbReference type="PROSITE" id="PS51094">
    <property type="entry name" value="PTS_EIIA_TYPE_2"/>
    <property type="match status" value="1"/>
</dbReference>
<evidence type="ECO:0000259" key="6">
    <source>
        <dbReference type="PROSITE" id="PS51094"/>
    </source>
</evidence>
<dbReference type="InterPro" id="IPR051541">
    <property type="entry name" value="PTS_SugarTrans_NitroReg"/>
</dbReference>
<dbReference type="PANTHER" id="PTHR47738">
    <property type="entry name" value="PTS SYSTEM FRUCTOSE-LIKE EIIA COMPONENT-RELATED"/>
    <property type="match status" value="1"/>
</dbReference>
<organism evidence="7 8">
    <name type="scientific">Spiroplasma syrphidicola EA-1</name>
    <dbReference type="NCBI Taxonomy" id="1276229"/>
    <lineage>
        <taxon>Bacteria</taxon>
        <taxon>Bacillati</taxon>
        <taxon>Mycoplasmatota</taxon>
        <taxon>Mollicutes</taxon>
        <taxon>Entomoplasmatales</taxon>
        <taxon>Spiroplasmataceae</taxon>
        <taxon>Spiroplasma</taxon>
    </lineage>
</organism>
<dbReference type="AlphaFoldDB" id="R4U4N4"/>
<dbReference type="STRING" id="1276229.SSYRP_v1c08530"/>
<evidence type="ECO:0000256" key="1">
    <source>
        <dbReference type="ARBA" id="ARBA00022448"/>
    </source>
</evidence>
<dbReference type="EMBL" id="CP005078">
    <property type="protein sequence ID" value="AGM26442.1"/>
    <property type="molecule type" value="Genomic_DNA"/>
</dbReference>
<dbReference type="PANTHER" id="PTHR47738:SF1">
    <property type="entry name" value="NITROGEN REGULATORY PROTEIN"/>
    <property type="match status" value="1"/>
</dbReference>
<keyword evidence="8" id="KW-1185">Reference proteome</keyword>
<name>R4U4N4_9MOLU</name>
<dbReference type="HOGENOM" id="CLU_072531_5_1_14"/>
<keyword evidence="4" id="KW-0808">Transferase</keyword>
<feature type="domain" description="PTS EIIA type-2" evidence="6">
    <location>
        <begin position="4"/>
        <end position="149"/>
    </location>
</feature>
<dbReference type="GO" id="GO:0016020">
    <property type="term" value="C:membrane"/>
    <property type="evidence" value="ECO:0007669"/>
    <property type="project" value="InterPro"/>
</dbReference>
<dbReference type="GO" id="GO:0008982">
    <property type="term" value="F:protein-N(PI)-phosphohistidine-sugar phosphotransferase activity"/>
    <property type="evidence" value="ECO:0007669"/>
    <property type="project" value="InterPro"/>
</dbReference>
<dbReference type="KEGG" id="ssyr:SSYRP_v1c08530"/>
<dbReference type="RefSeq" id="WP_016341082.1">
    <property type="nucleotide sequence ID" value="NC_021284.1"/>
</dbReference>
<protein>
    <submittedName>
        <fullName evidence="7">PTS system fructose-specific IIA component</fullName>
    </submittedName>
</protein>
<accession>R4U4N4</accession>
<dbReference type="Gene3D" id="3.40.930.10">
    <property type="entry name" value="Mannitol-specific EII, Chain A"/>
    <property type="match status" value="1"/>
</dbReference>
<evidence type="ECO:0000256" key="3">
    <source>
        <dbReference type="ARBA" id="ARBA00022597"/>
    </source>
</evidence>
<dbReference type="InterPro" id="IPR016152">
    <property type="entry name" value="PTrfase/Anion_transptr"/>
</dbReference>
<dbReference type="eggNOG" id="COG1762">
    <property type="taxonomic scope" value="Bacteria"/>
</dbReference>
<keyword evidence="5" id="KW-0598">Phosphotransferase system</keyword>